<feature type="domain" description="YHYH" evidence="1">
    <location>
        <begin position="180"/>
        <end position="271"/>
    </location>
</feature>
<accession>A0A6J6XX26</accession>
<evidence type="ECO:0000313" key="3">
    <source>
        <dbReference type="EMBL" id="CAB4977421.1"/>
    </source>
</evidence>
<dbReference type="EMBL" id="CAFBON010000020">
    <property type="protein sequence ID" value="CAB4977421.1"/>
    <property type="molecule type" value="Genomic_DNA"/>
</dbReference>
<reference evidence="2" key="1">
    <citation type="submission" date="2020-05" db="EMBL/GenBank/DDBJ databases">
        <authorList>
            <person name="Chiriac C."/>
            <person name="Salcher M."/>
            <person name="Ghai R."/>
            <person name="Kavagutti S V."/>
        </authorList>
    </citation>
    <scope>NUCLEOTIDE SEQUENCE</scope>
</reference>
<dbReference type="PANTHER" id="PTHR30289">
    <property type="entry name" value="UNCHARACTERIZED PROTEIN YBCL-RELATED"/>
    <property type="match status" value="1"/>
</dbReference>
<dbReference type="AlphaFoldDB" id="A0A6J6XX26"/>
<name>A0A6J6XX26_9ZZZZ</name>
<evidence type="ECO:0000313" key="2">
    <source>
        <dbReference type="EMBL" id="CAB4799726.1"/>
    </source>
</evidence>
<dbReference type="Pfam" id="PF14240">
    <property type="entry name" value="YHYH"/>
    <property type="match status" value="1"/>
</dbReference>
<organism evidence="2">
    <name type="scientific">freshwater metagenome</name>
    <dbReference type="NCBI Taxonomy" id="449393"/>
    <lineage>
        <taxon>unclassified sequences</taxon>
        <taxon>metagenomes</taxon>
        <taxon>ecological metagenomes</taxon>
    </lineage>
</organism>
<dbReference type="PROSITE" id="PS51257">
    <property type="entry name" value="PROKAR_LIPOPROTEIN"/>
    <property type="match status" value="1"/>
</dbReference>
<protein>
    <submittedName>
        <fullName evidence="2">Unannotated protein</fullName>
    </submittedName>
</protein>
<dbReference type="EMBL" id="CAFAAJ010000044">
    <property type="protein sequence ID" value="CAB4799726.1"/>
    <property type="molecule type" value="Genomic_DNA"/>
</dbReference>
<dbReference type="PANTHER" id="PTHR30289:SF8">
    <property type="entry name" value="YHYH DOMAIN-CONTAINING PROTEIN"/>
    <property type="match status" value="1"/>
</dbReference>
<proteinExistence type="predicted"/>
<sequence>MCRLRVAASVAGLLLLSSCGGSAPAGSSTVATDPAAGVTTTVVPSTTSQQSAIVNSWSAPPVDLTRLPLGDSHVSTTAPSIGGLFACSAGVPNGGGAFRAGPWIDEAAETWDATAKLSVQGSVEWPMAKYSETVNGDTRSIASSGLPVGHITGTFPIAATDPAFAYDRNANTITEHDVAYELPAAPQIADTPSCLPGGEIAIARNGVVLFAPLDQLNRDAVAFETQDECDGHPQQVGVYHYHDVPRCIVQASTGPSTVVGFALDGFPIVVERDAAGELPTNADLDECHGRTSAVLLDGTVVETYHYSATHEFPYFIGCFRGMRAS</sequence>
<dbReference type="InterPro" id="IPR025924">
    <property type="entry name" value="YHYH_dom"/>
</dbReference>
<evidence type="ECO:0000259" key="1">
    <source>
        <dbReference type="Pfam" id="PF14240"/>
    </source>
</evidence>
<gene>
    <name evidence="2" type="ORF">UFOPK3001_00878</name>
    <name evidence="3" type="ORF">UFOPK3954_00323</name>
</gene>